<gene>
    <name evidence="2" type="primary">Contig15710.g16737</name>
    <name evidence="2" type="ORF">STYLEM_3562</name>
</gene>
<dbReference type="Gene3D" id="2.60.120.380">
    <property type="match status" value="1"/>
</dbReference>
<dbReference type="OrthoDB" id="302862at2759"/>
<name>A0A077ZY68_STYLE</name>
<organism evidence="2 3">
    <name type="scientific">Stylonychia lemnae</name>
    <name type="common">Ciliate</name>
    <dbReference type="NCBI Taxonomy" id="5949"/>
    <lineage>
        <taxon>Eukaryota</taxon>
        <taxon>Sar</taxon>
        <taxon>Alveolata</taxon>
        <taxon>Ciliophora</taxon>
        <taxon>Intramacronucleata</taxon>
        <taxon>Spirotrichea</taxon>
        <taxon>Stichotrichia</taxon>
        <taxon>Sporadotrichida</taxon>
        <taxon>Oxytrichidae</taxon>
        <taxon>Stylonychinae</taxon>
        <taxon>Stylonychia</taxon>
    </lineage>
</organism>
<feature type="signal peptide" evidence="1">
    <location>
        <begin position="1"/>
        <end position="18"/>
    </location>
</feature>
<dbReference type="InParanoid" id="A0A077ZY68"/>
<evidence type="ECO:0000256" key="1">
    <source>
        <dbReference type="SAM" id="SignalP"/>
    </source>
</evidence>
<accession>A0A077ZY68</accession>
<dbReference type="OMA" id="QHIELTE"/>
<dbReference type="Proteomes" id="UP000039865">
    <property type="component" value="Unassembled WGS sequence"/>
</dbReference>
<sequence length="1788" mass="205733">MLLTGILLITMIPLQTVAQTSLKNIMKLELNKISDTYEVLEQEKFKYYSVYVDPKLFDSTQYLVVKVKPVQDIFADPDLFISKKNKNPNTYEDSEWVCSTFGQDTCAISPDSLQAQDLIYIGVRCTQGCIFSIYPQLMKPITLEEGLEKQIDFQIWETKIFKFKVPKSTSKDSEYKLNQVDIRAAPLVEKHDKIVLLASIKSDVTPNAQTKRGIPAWRKGQTLRLSDIHKDEWCTDCYITILVDVNDPGAYQIMAKTNTGLLTLQTDKRLDDLVFYSEKQCYKYYVQQAKSDVFIRVAQYSGLISYTFNPKQMLESKQKAPFQHNSTNKNSIMVVTPNDRKQSGAIQGLYYLCFFGHMTSTYSIVISELEHGADYQQLLDGHDQNGEVESLNRQVYIYKAPNLTFSSQDIRIQFILSSISGIQPQLFAGFCSEKDILKCVKAAKSFDQQNYDETSRFKKASQMTKDLNLIIDHDEEKCEKEYKRECFYAVIVQGQGGEGEISKYSINILNSQQNYQVLQEGKLVNDYVEEGQTRLYSFSIINDPLVKNVTFKLNTIHGDADIYASRIHKYPQKLLYEKSSVRTNDIMDEVYFDDLNLSTTFYVAVFSIQYSTYTLSVSVDRKGIFKKLPVQLQEGLSLKGSLHNEDNYDLYEIHANQIQGFEKSLIIQNTPVKGKVKFYLGDSTDVSFKNYLLESRNNMIYFNKSHEQFSHSGVYYIAVYPEYTIWQRFYDNYYDYLITYATLDTHIYLYTDIAMENTQEPNTTTYFKHFQTDNFFDILVSMTIFSGDPKLYISSSPQIKYPSRLNHDLDYQNIFAGTKFKGKSLQIKSQVMQKKNPACSISYFEQKEQQRDACVLYLGVECQDYCKYSIKVSYEQNTLSMLRVGIPEHGALRDDLFKYYYIIVREYRFSEVFAILNSFAGNADLYALKQINPHKTNPESWLMPSQYKYDFKSTDLLKQDTIRIKPSDLEDCFEKCDIDSSDLRQCGIIFGIHAKMSHDQIPEFNSTEAENDYSQNLYNTKYNFIAYTDVALLLNQQPVTNTVEEGDYHYYLYEITCDDCGVIISLNTFGSGDPDLYVGYGDNKIPQKDDYDFMSSTTKSELLTLDLNHEFYKSYKLKSMKNSYIIAVYGVKKSLYTLSVSQEARPIGLLTEGISIKHSQDPYQISYFMFYVSKEEKDYKINVNVASGLVDLYVSRFQEEDDVSDQQKTLIQSLPKSKRESSWVLENISQRTGVGEKALLIVNQDRNYCTKCYLLIGIVTHDEKSEYNILVHPLIASFENSMLMKLGEVVQFNIETDEVKYFRFIIDDRQNFQIIQKLNSGTVETTLSFSESTESPLAVIASTNILTIKTDEVDKFETEKMYYLIVKGLSYSECSLMIVQDRQLISLSDGVSMTLNYYDYMDVSKYMIYNLPDGDFTLNIQVKTLSQKFYPRLYISSFENLEDQLSGLEFPPAGVADYVSAKNWDTKLGILSFQQSFKNVTGGKAGLAINLFDNSLVRKSQFNSQALITVSTSKLIKLEQDTTIMGSITSEIGYMLYQVPETITSKEGYAVIEFSECVGDSQLMFIESPENLVRPKNLEYSSFSQFGRQYNLIKVPQGGITVLVKPKRFESDNEAATKAFEKIDFIIKTRLTFSSFSKNDEFKLQDGGKIDIVYHDSPGELNITWGQIQRVTNFGYIDGSLNDVSYQVLVTKNPKAKLESICALKKDIARDFIISSDQTTINTYYFKNAKPGEIYYVNVIAAVRRGDKEVFEYLPYKSIELRVPVYTIWSTWALCKIYSGFIDFQISM</sequence>
<reference evidence="2 3" key="1">
    <citation type="submission" date="2014-06" db="EMBL/GenBank/DDBJ databases">
        <authorList>
            <person name="Swart Estienne"/>
        </authorList>
    </citation>
    <scope>NUCLEOTIDE SEQUENCE [LARGE SCALE GENOMIC DNA]</scope>
    <source>
        <strain evidence="2 3">130c</strain>
    </source>
</reference>
<dbReference type="EMBL" id="CCKQ01003468">
    <property type="protein sequence ID" value="CDW74582.1"/>
    <property type="molecule type" value="Genomic_DNA"/>
</dbReference>
<protein>
    <submittedName>
        <fullName evidence="2">Uncharacterized protein</fullName>
    </submittedName>
</protein>
<keyword evidence="3" id="KW-1185">Reference proteome</keyword>
<evidence type="ECO:0000313" key="3">
    <source>
        <dbReference type="Proteomes" id="UP000039865"/>
    </source>
</evidence>
<proteinExistence type="predicted"/>
<evidence type="ECO:0000313" key="2">
    <source>
        <dbReference type="EMBL" id="CDW74582.1"/>
    </source>
</evidence>
<feature type="chain" id="PRO_5001729061" evidence="1">
    <location>
        <begin position="19"/>
        <end position="1788"/>
    </location>
</feature>
<keyword evidence="1" id="KW-0732">Signal</keyword>